<dbReference type="InterPro" id="IPR052913">
    <property type="entry name" value="Glycopeptide_resist_protein"/>
</dbReference>
<dbReference type="PANTHER" id="PTHR35788">
    <property type="entry name" value="EXPORTED PROTEIN-RELATED"/>
    <property type="match status" value="1"/>
</dbReference>
<dbReference type="Pfam" id="PF12229">
    <property type="entry name" value="PG_binding_4"/>
    <property type="match status" value="1"/>
</dbReference>
<dbReference type="InterPro" id="IPR022029">
    <property type="entry name" value="YoaR-like_PG-bd"/>
</dbReference>
<keyword evidence="5" id="KW-1185">Reference proteome</keyword>
<organism evidence="4 5">
    <name type="scientific">Nocardioides panacisoli</name>
    <dbReference type="NCBI Taxonomy" id="627624"/>
    <lineage>
        <taxon>Bacteria</taxon>
        <taxon>Bacillati</taxon>
        <taxon>Actinomycetota</taxon>
        <taxon>Actinomycetes</taxon>
        <taxon>Propionibacteriales</taxon>
        <taxon>Nocardioidaceae</taxon>
        <taxon>Nocardioides</taxon>
    </lineage>
</organism>
<protein>
    <recommendedName>
        <fullName evidence="3">YoaR-like putative peptidoglycan binding domain-containing protein</fullName>
    </recommendedName>
</protein>
<proteinExistence type="predicted"/>
<feature type="transmembrane region" description="Helical" evidence="2">
    <location>
        <begin position="22"/>
        <end position="43"/>
    </location>
</feature>
<keyword evidence="2" id="KW-1133">Transmembrane helix</keyword>
<evidence type="ECO:0000256" key="2">
    <source>
        <dbReference type="SAM" id="Phobius"/>
    </source>
</evidence>
<sequence length="362" mass="38388">MTFWDDPGQGAEEPSPGKRERAGGWVVIAVVLFLVLVVGGAYATTAAVNGDKVPLGTTVSGVDIGGLSRADARSKLADFFDKRDRAQLRVSVSARLGEGRTVRTSLAKVGFSLDYDATLDDAGAVQAWTPARQWDYFTGGQDVAPVVEIDEHRLRAQLVRLAQGLRTPPRNGRVVITRHGVSSVDAESGQEIDIDAAGHTLSEAFASGDRSVQLAVVPARPDIDDADVQRALRTFANPAMSSAVTLRVGRYVVRLRPQQFGAALSMVPQEGVLQPHVDTTRLTMLVDTALSRVVPPTTSGPHRQGVPGPLPAYDPTELVTAFLRTLTQPEGHRDAGVDVQPGQQPSPTSTASPEGTPGTKGP</sequence>
<keyword evidence="2" id="KW-0472">Membrane</keyword>
<evidence type="ECO:0000313" key="5">
    <source>
        <dbReference type="Proteomes" id="UP001501821"/>
    </source>
</evidence>
<accession>A0ABP7HW83</accession>
<feature type="region of interest" description="Disordered" evidence="1">
    <location>
        <begin position="328"/>
        <end position="362"/>
    </location>
</feature>
<evidence type="ECO:0000256" key="1">
    <source>
        <dbReference type="SAM" id="MobiDB-lite"/>
    </source>
</evidence>
<dbReference type="RefSeq" id="WP_344772156.1">
    <property type="nucleotide sequence ID" value="NZ_BAABAH010000001.1"/>
</dbReference>
<feature type="compositionally biased region" description="Polar residues" evidence="1">
    <location>
        <begin position="341"/>
        <end position="353"/>
    </location>
</feature>
<keyword evidence="2" id="KW-0812">Transmembrane</keyword>
<feature type="domain" description="YoaR-like putative peptidoglycan binding" evidence="3">
    <location>
        <begin position="105"/>
        <end position="209"/>
    </location>
</feature>
<dbReference type="PANTHER" id="PTHR35788:SF1">
    <property type="entry name" value="EXPORTED PROTEIN"/>
    <property type="match status" value="1"/>
</dbReference>
<evidence type="ECO:0000259" key="3">
    <source>
        <dbReference type="Pfam" id="PF12229"/>
    </source>
</evidence>
<name>A0ABP7HW83_9ACTN</name>
<dbReference type="Proteomes" id="UP001501821">
    <property type="component" value="Unassembled WGS sequence"/>
</dbReference>
<evidence type="ECO:0000313" key="4">
    <source>
        <dbReference type="EMBL" id="GAA3804215.1"/>
    </source>
</evidence>
<feature type="region of interest" description="Disordered" evidence="1">
    <location>
        <begin position="294"/>
        <end position="313"/>
    </location>
</feature>
<gene>
    <name evidence="4" type="ORF">GCM10022242_04450</name>
</gene>
<dbReference type="EMBL" id="BAABAH010000001">
    <property type="protein sequence ID" value="GAA3804215.1"/>
    <property type="molecule type" value="Genomic_DNA"/>
</dbReference>
<comment type="caution">
    <text evidence="4">The sequence shown here is derived from an EMBL/GenBank/DDBJ whole genome shotgun (WGS) entry which is preliminary data.</text>
</comment>
<reference evidence="5" key="1">
    <citation type="journal article" date="2019" name="Int. J. Syst. Evol. Microbiol.">
        <title>The Global Catalogue of Microorganisms (GCM) 10K type strain sequencing project: providing services to taxonomists for standard genome sequencing and annotation.</title>
        <authorList>
            <consortium name="The Broad Institute Genomics Platform"/>
            <consortium name="The Broad Institute Genome Sequencing Center for Infectious Disease"/>
            <person name="Wu L."/>
            <person name="Ma J."/>
        </authorList>
    </citation>
    <scope>NUCLEOTIDE SEQUENCE [LARGE SCALE GENOMIC DNA]</scope>
    <source>
        <strain evidence="5">JCM 16953</strain>
    </source>
</reference>